<comment type="subcellular location">
    <subcellularLocation>
        <location evidence="1">Cell membrane</location>
        <topology evidence="1">Multi-pass membrane protein</topology>
    </subcellularLocation>
</comment>
<organism evidence="8 9">
    <name type="scientific">Desulforamulus putei DSM 12395</name>
    <dbReference type="NCBI Taxonomy" id="1121429"/>
    <lineage>
        <taxon>Bacteria</taxon>
        <taxon>Bacillati</taxon>
        <taxon>Bacillota</taxon>
        <taxon>Clostridia</taxon>
        <taxon>Eubacteriales</taxon>
        <taxon>Peptococcaceae</taxon>
        <taxon>Desulforamulus</taxon>
    </lineage>
</organism>
<keyword evidence="3 6" id="KW-0812">Transmembrane</keyword>
<keyword evidence="9" id="KW-1185">Reference proteome</keyword>
<feature type="transmembrane region" description="Helical" evidence="6">
    <location>
        <begin position="6"/>
        <end position="21"/>
    </location>
</feature>
<evidence type="ECO:0000256" key="1">
    <source>
        <dbReference type="ARBA" id="ARBA00004651"/>
    </source>
</evidence>
<accession>A0A1M4SMI4</accession>
<dbReference type="RefSeq" id="WP_073234217.1">
    <property type="nucleotide sequence ID" value="NZ_FQUY01000001.1"/>
</dbReference>
<protein>
    <submittedName>
        <fullName evidence="8">Transporter, NhaC family</fullName>
    </submittedName>
</protein>
<evidence type="ECO:0000313" key="8">
    <source>
        <dbReference type="EMBL" id="SHE33443.1"/>
    </source>
</evidence>
<evidence type="ECO:0000256" key="5">
    <source>
        <dbReference type="ARBA" id="ARBA00023136"/>
    </source>
</evidence>
<evidence type="ECO:0000259" key="7">
    <source>
        <dbReference type="Pfam" id="PF03553"/>
    </source>
</evidence>
<keyword evidence="5 6" id="KW-0472">Membrane</keyword>
<evidence type="ECO:0000256" key="3">
    <source>
        <dbReference type="ARBA" id="ARBA00022692"/>
    </source>
</evidence>
<feature type="transmembrane region" description="Helical" evidence="6">
    <location>
        <begin position="369"/>
        <end position="391"/>
    </location>
</feature>
<feature type="transmembrane region" description="Helical" evidence="6">
    <location>
        <begin position="186"/>
        <end position="211"/>
    </location>
</feature>
<dbReference type="AlphaFoldDB" id="A0A1M4SMI4"/>
<feature type="transmembrane region" description="Helical" evidence="6">
    <location>
        <begin position="294"/>
        <end position="312"/>
    </location>
</feature>
<feature type="transmembrane region" description="Helical" evidence="6">
    <location>
        <begin position="144"/>
        <end position="166"/>
    </location>
</feature>
<feature type="transmembrane region" description="Helical" evidence="6">
    <location>
        <begin position="457"/>
        <end position="475"/>
    </location>
</feature>
<reference evidence="9" key="1">
    <citation type="submission" date="2016-11" db="EMBL/GenBank/DDBJ databases">
        <authorList>
            <person name="Varghese N."/>
            <person name="Submissions S."/>
        </authorList>
    </citation>
    <scope>NUCLEOTIDE SEQUENCE [LARGE SCALE GENOMIC DNA]</scope>
    <source>
        <strain evidence="9">DSM 12395</strain>
    </source>
</reference>
<evidence type="ECO:0000256" key="4">
    <source>
        <dbReference type="ARBA" id="ARBA00022989"/>
    </source>
</evidence>
<dbReference type="GO" id="GO:0005886">
    <property type="term" value="C:plasma membrane"/>
    <property type="evidence" value="ECO:0007669"/>
    <property type="project" value="UniProtKB-SubCell"/>
</dbReference>
<feature type="transmembrane region" description="Helical" evidence="6">
    <location>
        <begin position="403"/>
        <end position="425"/>
    </location>
</feature>
<dbReference type="EMBL" id="FQUY01000001">
    <property type="protein sequence ID" value="SHE33443.1"/>
    <property type="molecule type" value="Genomic_DNA"/>
</dbReference>
<evidence type="ECO:0000256" key="2">
    <source>
        <dbReference type="ARBA" id="ARBA00022475"/>
    </source>
</evidence>
<dbReference type="STRING" id="1121429.SAMN02745133_00175"/>
<feature type="transmembrane region" description="Helical" evidence="6">
    <location>
        <begin position="482"/>
        <end position="504"/>
    </location>
</feature>
<feature type="transmembrane region" description="Helical" evidence="6">
    <location>
        <begin position="65"/>
        <end position="91"/>
    </location>
</feature>
<feature type="transmembrane region" description="Helical" evidence="6">
    <location>
        <begin position="28"/>
        <end position="45"/>
    </location>
</feature>
<name>A0A1M4SMI4_9FIRM</name>
<evidence type="ECO:0000256" key="6">
    <source>
        <dbReference type="SAM" id="Phobius"/>
    </source>
</evidence>
<sequence>MEYQWLSIIPPVLAIGLALITKRVLPSLALGIISGAFILSSYQPVATVTKVFGIMSEKLTDSWNLSILSFLVILGILVHLVTIAGGSAAYGKWAASKIKSRAGAQLATVFLGIMIFIDDYFNSLTVGTVMRPVTDKFNISRAKLAYILDATAAPICIIAPVSSWVATILSTMGDKFKTAGIGMEPFSAFMMTIPFNFYAWLTIAMMLIICFSKIEFGPMAIHEERALTSGDVGGLSMGENVYREASSKGTVWDLVIPIAGLVVFVLIAMTYTGGYFDGGISVLDAIKNTDAAKSLLYGGTAALLLSLLIFLPRGVVSWGQLPRAAYGGFMAMLPANLILIFAWTIGGIISELGTGVFLANQLGDKLPFWAYPALAFILSGFMAFATGTSWGTFAIMIPIAIDLALVVDPQLLILLMASVLAGAVYGDHCSPISDTTILSSTGAACKHIDHVSTQLPYATLVAGICFIGYVISAFLTKVTGSLLLNAAFTMTISLGLLVFSLNFLNRLRVARASRSKVSVV</sequence>
<keyword evidence="2" id="KW-1003">Cell membrane</keyword>
<keyword evidence="4 6" id="KW-1133">Transmembrane helix</keyword>
<dbReference type="Proteomes" id="UP000184148">
    <property type="component" value="Unassembled WGS sequence"/>
</dbReference>
<dbReference type="OrthoDB" id="9762978at2"/>
<evidence type="ECO:0000313" key="9">
    <source>
        <dbReference type="Proteomes" id="UP000184148"/>
    </source>
</evidence>
<dbReference type="PANTHER" id="PTHR43478:SF1">
    <property type="entry name" value="NA+_H+ ANTIPORTER NHAC-LIKE C-TERMINAL DOMAIN-CONTAINING PROTEIN"/>
    <property type="match status" value="1"/>
</dbReference>
<dbReference type="Pfam" id="PF03553">
    <property type="entry name" value="Na_H_antiporter"/>
    <property type="match status" value="1"/>
</dbReference>
<feature type="transmembrane region" description="Helical" evidence="6">
    <location>
        <begin position="251"/>
        <end position="274"/>
    </location>
</feature>
<dbReference type="PANTHER" id="PTHR43478">
    <property type="entry name" value="NA+/H+ ANTIPORTER-RELATED"/>
    <property type="match status" value="1"/>
</dbReference>
<proteinExistence type="predicted"/>
<feature type="transmembrane region" description="Helical" evidence="6">
    <location>
        <begin position="324"/>
        <end position="349"/>
    </location>
</feature>
<dbReference type="InterPro" id="IPR018461">
    <property type="entry name" value="Na/H_Antiport_NhaC-like_C"/>
</dbReference>
<feature type="domain" description="Na+/H+ antiporter NhaC-like C-terminal" evidence="7">
    <location>
        <begin position="156"/>
        <end position="473"/>
    </location>
</feature>
<gene>
    <name evidence="8" type="ORF">SAMN02745133_00175</name>
</gene>